<feature type="compositionally biased region" description="Acidic residues" evidence="1">
    <location>
        <begin position="26"/>
        <end position="38"/>
    </location>
</feature>
<dbReference type="EMBL" id="JBHUDJ010000011">
    <property type="protein sequence ID" value="MFD1588331.1"/>
    <property type="molecule type" value="Genomic_DNA"/>
</dbReference>
<reference evidence="2 3" key="1">
    <citation type="journal article" date="2019" name="Int. J. Syst. Evol. Microbiol.">
        <title>The Global Catalogue of Microorganisms (GCM) 10K type strain sequencing project: providing services to taxonomists for standard genome sequencing and annotation.</title>
        <authorList>
            <consortium name="The Broad Institute Genomics Platform"/>
            <consortium name="The Broad Institute Genome Sequencing Center for Infectious Disease"/>
            <person name="Wu L."/>
            <person name="Ma J."/>
        </authorList>
    </citation>
    <scope>NUCLEOTIDE SEQUENCE [LARGE SCALE GENOMIC DNA]</scope>
    <source>
        <strain evidence="2 3">CGMCC 1.12125</strain>
    </source>
</reference>
<feature type="region of interest" description="Disordered" evidence="1">
    <location>
        <begin position="1"/>
        <end position="56"/>
    </location>
</feature>
<feature type="region of interest" description="Disordered" evidence="1">
    <location>
        <begin position="362"/>
        <end position="417"/>
    </location>
</feature>
<comment type="caution">
    <text evidence="2">The sequence shown here is derived from an EMBL/GenBank/DDBJ whole genome shotgun (WGS) entry which is preliminary data.</text>
</comment>
<dbReference type="AlphaFoldDB" id="A0ABD6CF60"/>
<feature type="compositionally biased region" description="Basic and acidic residues" evidence="1">
    <location>
        <begin position="1"/>
        <end position="25"/>
    </location>
</feature>
<protein>
    <recommendedName>
        <fullName evidence="4">Tat (Twin-arginine translocation) pathway signal sequence</fullName>
    </recommendedName>
</protein>
<proteinExistence type="predicted"/>
<evidence type="ECO:0008006" key="4">
    <source>
        <dbReference type="Google" id="ProtNLM"/>
    </source>
</evidence>
<accession>A0ABD6CF60</accession>
<name>A0ABD6CF60_9EURY</name>
<dbReference type="RefSeq" id="WP_247381488.1">
    <property type="nucleotide sequence ID" value="NZ_JALLGV010000010.1"/>
</dbReference>
<dbReference type="InterPro" id="IPR006311">
    <property type="entry name" value="TAT_signal"/>
</dbReference>
<keyword evidence="3" id="KW-1185">Reference proteome</keyword>
<feature type="compositionally biased region" description="Low complexity" evidence="1">
    <location>
        <begin position="393"/>
        <end position="416"/>
    </location>
</feature>
<evidence type="ECO:0000313" key="3">
    <source>
        <dbReference type="Proteomes" id="UP001597119"/>
    </source>
</evidence>
<feature type="compositionally biased region" description="Basic and acidic residues" evidence="1">
    <location>
        <begin position="46"/>
        <end position="56"/>
    </location>
</feature>
<dbReference type="PROSITE" id="PS51318">
    <property type="entry name" value="TAT"/>
    <property type="match status" value="1"/>
</dbReference>
<organism evidence="2 3">
    <name type="scientific">Halorientalis brevis</name>
    <dbReference type="NCBI Taxonomy" id="1126241"/>
    <lineage>
        <taxon>Archaea</taxon>
        <taxon>Methanobacteriati</taxon>
        <taxon>Methanobacteriota</taxon>
        <taxon>Stenosarchaea group</taxon>
        <taxon>Halobacteria</taxon>
        <taxon>Halobacteriales</taxon>
        <taxon>Haloarculaceae</taxon>
        <taxon>Halorientalis</taxon>
    </lineage>
</organism>
<sequence length="680" mass="71309">MEPEKDDTTPEKEPSNRPNSHRGEQPEEETDAVADDSTETSCSSADSRRETRSKSDIDRRSILKATGAAAAVSSVGAVSSIGLASAAVEVTQESDYEVWTVTGKEVYDLSDGEQLSNVLIDQTADGACLTIRSRNKTGWEVSNVGFVGVGQVGDGSNRFQFQVSVPAGGHGLIENIWANGKARDGQPSTELGGVYVRSSHAGHIDVKHTYIEGFGNNAVYASAVGKDGGSDGSVAIENSFHRDNTVSQFRIGSPDSYVRNCVGIINDPNGERGVYPGTTNNRNARGIWGKHYRNQRVENCSFYVSPDDVNPDGVFEARYISGRSHGPEAEVDVVDCDANADAPTLTGSTSNANVNLESIENSPTVDVIGGGGVPTSPEMAARGEREMPNPPELSASDGGSDGSTDTSTLDRTLTIDGSDADWTEYEFTVSGTVENNADVGSFDGDDQIDGSTVSGFVNGGVDGYRFAGEVTDATVDGNATVLVDGQAVDPDGITSDRTLTIDGSDAGWTDYEFTVSGDLAENPDVGGLGSGDQIDGSTATGFVNGGVDSYLFSGEITDATVDGNATILVDEQPLDLGQFESAPAIVRYDVVEVGSPNPDANIVVEWGVTDADGDLATVTVEIVDENGSVVAESTTSVAGTEAYDVDYFAIEDVDDQRFTVRLTVTDAFGTESATSESIQE</sequence>
<evidence type="ECO:0000256" key="1">
    <source>
        <dbReference type="SAM" id="MobiDB-lite"/>
    </source>
</evidence>
<gene>
    <name evidence="2" type="ORF">ACFR9U_15220</name>
</gene>
<dbReference type="Proteomes" id="UP001597119">
    <property type="component" value="Unassembled WGS sequence"/>
</dbReference>
<evidence type="ECO:0000313" key="2">
    <source>
        <dbReference type="EMBL" id="MFD1588331.1"/>
    </source>
</evidence>